<feature type="domain" description="TonB-dependent receptor plug" evidence="15">
    <location>
        <begin position="40"/>
        <end position="146"/>
    </location>
</feature>
<protein>
    <submittedName>
        <fullName evidence="16">TonB-dependent receptor</fullName>
    </submittedName>
</protein>
<evidence type="ECO:0000256" key="12">
    <source>
        <dbReference type="RuleBase" id="RU003357"/>
    </source>
</evidence>
<keyword evidence="2 11" id="KW-0813">Transport</keyword>
<feature type="chain" id="PRO_5019018995" evidence="13">
    <location>
        <begin position="20"/>
        <end position="748"/>
    </location>
</feature>
<evidence type="ECO:0000256" key="13">
    <source>
        <dbReference type="SAM" id="SignalP"/>
    </source>
</evidence>
<reference evidence="16 17" key="1">
    <citation type="submission" date="2019-01" db="EMBL/GenBank/DDBJ databases">
        <authorList>
            <person name="Chen W.-M."/>
        </authorList>
    </citation>
    <scope>NUCLEOTIDE SEQUENCE [LARGE SCALE GENOMIC DNA]</scope>
    <source>
        <strain evidence="16 17">FSY-9</strain>
    </source>
</reference>
<dbReference type="RefSeq" id="WP_127707726.1">
    <property type="nucleotide sequence ID" value="NZ_SACO01000004.1"/>
</dbReference>
<gene>
    <name evidence="16" type="ORF">EOE18_07235</name>
</gene>
<proteinExistence type="inferred from homology"/>
<evidence type="ECO:0000256" key="8">
    <source>
        <dbReference type="ARBA" id="ARBA00023077"/>
    </source>
</evidence>
<evidence type="ECO:0000256" key="5">
    <source>
        <dbReference type="ARBA" id="ARBA00022692"/>
    </source>
</evidence>
<dbReference type="EMBL" id="SACO01000004">
    <property type="protein sequence ID" value="RVU05769.1"/>
    <property type="molecule type" value="Genomic_DNA"/>
</dbReference>
<dbReference type="InterPro" id="IPR000531">
    <property type="entry name" value="Beta-barrel_TonB"/>
</dbReference>
<comment type="caution">
    <text evidence="16">The sequence shown here is derived from an EMBL/GenBank/DDBJ whole genome shotgun (WGS) entry which is preliminary data.</text>
</comment>
<sequence length="748" mass="80012">MHLKYMLMASALIAAPAYAQSQSGGLQDIVVTAQRREENLQKAALAVSAVAGDVLVKQSVTQATDLSRLVPALQVAPAASFTQIYMRGIGSFGANAFAEQGVAFNLDGIYLSRPAAPAALFYDLERIEALKGPQGTLYGRNASGGALNVITAKPKLGETSGFVNAEYGNYSAFKTSAAVNLGLGEQWAARVSGQYARHDGYMSDGYDDEKTGALRGQLKFDNRAGINATLMLDYGHVGGKGSGGTIMPLIGNGRLGVSDPAVLAAYAAKSPTAPVPQITAKGDGFQNNNYYGAALTANADLGFATLTVLPAWRKTNLDFQSYASSFLIRDVEKSRQTSLEARLANRTGAVNWVAGVYWFNENVDARQAYDQGSNKLQINSILDTQSMAAFGQATATLAPKFRVTGGLRYTDDHKRQATNFTNMPFVGFVSPSTGNFTPIFANIAAVAATNVHFRKVTWKVGAEYDLAPRNLLYASVATGFKSGALYAAAGQNYSAPENLTAYTIGSKNRFLDNRLQVNIEAFWWDYRNQQVSHLGPVQVASTPAGAIYAPVFLTENAGAAKLYGLEAEMLFKPTEEDLFTADIQWLHARYKSFGYLAYSSSGATPAVGCAVASTSRLAATTGAAIFSVDCAGRPVVNAPEWTINLAYEHKFALKNGSALTLGADTRVQSASYVSIDYLDGGRQGAYMASNARLQFEPAGGRYSLTAFVNNLENTTVFAASFQSPVKNGVLYNQLRPPRTFGLRGSLRF</sequence>
<organism evidence="16 17">
    <name type="scientific">Novosphingobium umbonatum</name>
    <dbReference type="NCBI Taxonomy" id="1908524"/>
    <lineage>
        <taxon>Bacteria</taxon>
        <taxon>Pseudomonadati</taxon>
        <taxon>Pseudomonadota</taxon>
        <taxon>Alphaproteobacteria</taxon>
        <taxon>Sphingomonadales</taxon>
        <taxon>Sphingomonadaceae</taxon>
        <taxon>Novosphingobium</taxon>
    </lineage>
</organism>
<keyword evidence="5 11" id="KW-0812">Transmembrane</keyword>
<dbReference type="Gene3D" id="2.40.170.20">
    <property type="entry name" value="TonB-dependent receptor, beta-barrel domain"/>
    <property type="match status" value="1"/>
</dbReference>
<keyword evidence="6" id="KW-0408">Iron</keyword>
<dbReference type="PROSITE" id="PS52016">
    <property type="entry name" value="TONB_DEPENDENT_REC_3"/>
    <property type="match status" value="1"/>
</dbReference>
<dbReference type="PANTHER" id="PTHR32552">
    <property type="entry name" value="FERRICHROME IRON RECEPTOR-RELATED"/>
    <property type="match status" value="1"/>
</dbReference>
<evidence type="ECO:0000259" key="15">
    <source>
        <dbReference type="Pfam" id="PF07715"/>
    </source>
</evidence>
<dbReference type="OrthoDB" id="7614057at2"/>
<keyword evidence="7" id="KW-0406">Ion transport</keyword>
<dbReference type="SUPFAM" id="SSF56935">
    <property type="entry name" value="Porins"/>
    <property type="match status" value="1"/>
</dbReference>
<comment type="similarity">
    <text evidence="11 12">Belongs to the TonB-dependent receptor family.</text>
</comment>
<evidence type="ECO:0000256" key="11">
    <source>
        <dbReference type="PROSITE-ProRule" id="PRU01360"/>
    </source>
</evidence>
<dbReference type="InterPro" id="IPR039426">
    <property type="entry name" value="TonB-dep_rcpt-like"/>
</dbReference>
<keyword evidence="17" id="KW-1185">Reference proteome</keyword>
<dbReference type="Proteomes" id="UP000282837">
    <property type="component" value="Unassembled WGS sequence"/>
</dbReference>
<dbReference type="Pfam" id="PF07715">
    <property type="entry name" value="Plug"/>
    <property type="match status" value="1"/>
</dbReference>
<evidence type="ECO:0000256" key="10">
    <source>
        <dbReference type="ARBA" id="ARBA00023237"/>
    </source>
</evidence>
<keyword evidence="16" id="KW-0675">Receptor</keyword>
<dbReference type="GO" id="GO:0006826">
    <property type="term" value="P:iron ion transport"/>
    <property type="evidence" value="ECO:0007669"/>
    <property type="project" value="UniProtKB-KW"/>
</dbReference>
<evidence type="ECO:0000256" key="2">
    <source>
        <dbReference type="ARBA" id="ARBA00022448"/>
    </source>
</evidence>
<keyword evidence="9 11" id="KW-0472">Membrane</keyword>
<dbReference type="GO" id="GO:0009279">
    <property type="term" value="C:cell outer membrane"/>
    <property type="evidence" value="ECO:0007669"/>
    <property type="project" value="UniProtKB-SubCell"/>
</dbReference>
<name>A0A437N758_9SPHN</name>
<dbReference type="PANTHER" id="PTHR32552:SF81">
    <property type="entry name" value="TONB-DEPENDENT OUTER MEMBRANE RECEPTOR"/>
    <property type="match status" value="1"/>
</dbReference>
<keyword evidence="3 11" id="KW-1134">Transmembrane beta strand</keyword>
<evidence type="ECO:0000256" key="9">
    <source>
        <dbReference type="ARBA" id="ARBA00023136"/>
    </source>
</evidence>
<evidence type="ECO:0000256" key="7">
    <source>
        <dbReference type="ARBA" id="ARBA00023065"/>
    </source>
</evidence>
<feature type="signal peptide" evidence="13">
    <location>
        <begin position="1"/>
        <end position="19"/>
    </location>
</feature>
<dbReference type="InterPro" id="IPR012910">
    <property type="entry name" value="Plug_dom"/>
</dbReference>
<evidence type="ECO:0000256" key="4">
    <source>
        <dbReference type="ARBA" id="ARBA00022496"/>
    </source>
</evidence>
<accession>A0A437N758</accession>
<dbReference type="AlphaFoldDB" id="A0A437N758"/>
<feature type="domain" description="TonB-dependent receptor-like beta-barrel" evidence="14">
    <location>
        <begin position="279"/>
        <end position="711"/>
    </location>
</feature>
<evidence type="ECO:0000256" key="1">
    <source>
        <dbReference type="ARBA" id="ARBA00004571"/>
    </source>
</evidence>
<keyword evidence="13" id="KW-0732">Signal</keyword>
<keyword evidence="10 11" id="KW-0998">Cell outer membrane</keyword>
<evidence type="ECO:0000256" key="3">
    <source>
        <dbReference type="ARBA" id="ARBA00022452"/>
    </source>
</evidence>
<keyword evidence="8 12" id="KW-0798">TonB box</keyword>
<evidence type="ECO:0000313" key="16">
    <source>
        <dbReference type="EMBL" id="RVU05769.1"/>
    </source>
</evidence>
<evidence type="ECO:0000259" key="14">
    <source>
        <dbReference type="Pfam" id="PF00593"/>
    </source>
</evidence>
<dbReference type="InterPro" id="IPR036942">
    <property type="entry name" value="Beta-barrel_TonB_sf"/>
</dbReference>
<evidence type="ECO:0000313" key="17">
    <source>
        <dbReference type="Proteomes" id="UP000282837"/>
    </source>
</evidence>
<keyword evidence="4" id="KW-0410">Iron transport</keyword>
<dbReference type="Pfam" id="PF00593">
    <property type="entry name" value="TonB_dep_Rec_b-barrel"/>
    <property type="match status" value="1"/>
</dbReference>
<comment type="subcellular location">
    <subcellularLocation>
        <location evidence="1 11">Cell outer membrane</location>
        <topology evidence="1 11">Multi-pass membrane protein</topology>
    </subcellularLocation>
</comment>
<evidence type="ECO:0000256" key="6">
    <source>
        <dbReference type="ARBA" id="ARBA00023004"/>
    </source>
</evidence>